<evidence type="ECO:0000313" key="4">
    <source>
        <dbReference type="Proteomes" id="UP000825935"/>
    </source>
</evidence>
<feature type="compositionally biased region" description="Basic and acidic residues" evidence="1">
    <location>
        <begin position="386"/>
        <end position="401"/>
    </location>
</feature>
<dbReference type="InterPro" id="IPR045040">
    <property type="entry name" value="PORR_fam"/>
</dbReference>
<organism evidence="3 4">
    <name type="scientific">Ceratopteris richardii</name>
    <name type="common">Triangle waterfern</name>
    <dbReference type="NCBI Taxonomy" id="49495"/>
    <lineage>
        <taxon>Eukaryota</taxon>
        <taxon>Viridiplantae</taxon>
        <taxon>Streptophyta</taxon>
        <taxon>Embryophyta</taxon>
        <taxon>Tracheophyta</taxon>
        <taxon>Polypodiopsida</taxon>
        <taxon>Polypodiidae</taxon>
        <taxon>Polypodiales</taxon>
        <taxon>Pteridineae</taxon>
        <taxon>Pteridaceae</taxon>
        <taxon>Parkerioideae</taxon>
        <taxon>Ceratopteris</taxon>
    </lineage>
</organism>
<evidence type="ECO:0000313" key="3">
    <source>
        <dbReference type="EMBL" id="KAH7287805.1"/>
    </source>
</evidence>
<dbReference type="AlphaFoldDB" id="A0A8T2QWK0"/>
<feature type="compositionally biased region" description="Polar residues" evidence="1">
    <location>
        <begin position="553"/>
        <end position="563"/>
    </location>
</feature>
<evidence type="ECO:0000256" key="1">
    <source>
        <dbReference type="SAM" id="MobiDB-lite"/>
    </source>
</evidence>
<dbReference type="PANTHER" id="PTHR31476:SF11">
    <property type="entry name" value="UBIQUITIN CARBOXYL-TERMINAL HYDROLASE FAMILY PROTEIN"/>
    <property type="match status" value="1"/>
</dbReference>
<dbReference type="Pfam" id="PF11955">
    <property type="entry name" value="PORR"/>
    <property type="match status" value="2"/>
</dbReference>
<proteinExistence type="predicted"/>
<feature type="region of interest" description="Disordered" evidence="1">
    <location>
        <begin position="379"/>
        <end position="401"/>
    </location>
</feature>
<dbReference type="GO" id="GO:0003723">
    <property type="term" value="F:RNA binding"/>
    <property type="evidence" value="ECO:0007669"/>
    <property type="project" value="InterPro"/>
</dbReference>
<dbReference type="EMBL" id="CM035437">
    <property type="protein sequence ID" value="KAH7287805.1"/>
    <property type="molecule type" value="Genomic_DNA"/>
</dbReference>
<evidence type="ECO:0000259" key="2">
    <source>
        <dbReference type="Pfam" id="PF11955"/>
    </source>
</evidence>
<comment type="caution">
    <text evidence="3">The sequence shown here is derived from an EMBL/GenBank/DDBJ whole genome shotgun (WGS) entry which is preliminary data.</text>
</comment>
<accession>A0A8T2QWK0</accession>
<reference evidence="3" key="1">
    <citation type="submission" date="2021-08" db="EMBL/GenBank/DDBJ databases">
        <title>WGS assembly of Ceratopteris richardii.</title>
        <authorList>
            <person name="Marchant D.B."/>
            <person name="Chen G."/>
            <person name="Jenkins J."/>
            <person name="Shu S."/>
            <person name="Leebens-Mack J."/>
            <person name="Grimwood J."/>
            <person name="Schmutz J."/>
            <person name="Soltis P."/>
            <person name="Soltis D."/>
            <person name="Chen Z.-H."/>
        </authorList>
    </citation>
    <scope>NUCLEOTIDE SEQUENCE</scope>
    <source>
        <strain evidence="3">Whitten #5841</strain>
        <tissue evidence="3">Leaf</tissue>
    </source>
</reference>
<gene>
    <name evidence="3" type="ORF">KP509_32G075800</name>
</gene>
<keyword evidence="4" id="KW-1185">Reference proteome</keyword>
<dbReference type="InterPro" id="IPR021099">
    <property type="entry name" value="PORR_domain"/>
</dbReference>
<dbReference type="PANTHER" id="PTHR31476">
    <property type="entry name" value="PROTEIN WHAT'S THIS FACTOR 1 HOMOLOG, CHLOROPLASTIC"/>
    <property type="match status" value="1"/>
</dbReference>
<feature type="region of interest" description="Disordered" evidence="1">
    <location>
        <begin position="550"/>
        <end position="575"/>
    </location>
</feature>
<dbReference type="Proteomes" id="UP000825935">
    <property type="component" value="Chromosome 32"/>
</dbReference>
<feature type="domain" description="PORR" evidence="2">
    <location>
        <begin position="389"/>
        <end position="546"/>
    </location>
</feature>
<feature type="domain" description="PORR" evidence="2">
    <location>
        <begin position="57"/>
        <end position="251"/>
    </location>
</feature>
<sequence length="575" mass="66817">MRRTERATCVSTLQVFRAYVHTYPRKRVQRPEPKSDADRIRLGLPLREPWFEVKPFDEKKMRFVLCLKDILQGQAKQRMDLCALSHLRRELDVQRDGKQRKMATYVRRFPNVFTLRSVFTSNIKKKTWCGFTEDARKLLIEEEKIFQDSETALVQKLRKILMISMKNRLPLATVERVRQSLGLPVDFKERLINKYSEVFLLKERKGSMYLELKEWDTNIAMSVFEKNTQDGKYEKRSKMKKKPKLPIEESKQETLINREAEFSAFAGDKAGHKFLTGNVECRKLGSTTAVSETELHLGSSPVGPCNQNALHVSHCNYIDLDENEQMSYRNLDEECKLELGTRCNVDARSFTGVALSVEKSKRHELVDATGISNSPNIWVVPDVDNNESKERKQSEQSQVTDEKSLCLHFPWISKKGRQPTRQRAAEIRSFQSAPYISPYQNSRELVLSSDKVVHTHKFLVGLIHEFLSLTLEKRATINQLELFRRPYRLPKNLLDFLLKYDGIFYIVRGKKKSHVFLKEAYKEFHLIEKDPLVLWQECFVELALSSEKPEMHGNSNAELSSQDAGDISDRNDSLM</sequence>
<protein>
    <recommendedName>
        <fullName evidence="2">PORR domain-containing protein</fullName>
    </recommendedName>
</protein>
<name>A0A8T2QWK0_CERRI</name>